<protein>
    <submittedName>
        <fullName evidence="4">Class I SAM-dependent methyltransferase</fullName>
        <ecNumber evidence="4">2.1.1.-</ecNumber>
    </submittedName>
</protein>
<keyword evidence="3" id="KW-0949">S-adenosyl-L-methionine</keyword>
<evidence type="ECO:0000313" key="4">
    <source>
        <dbReference type="EMBL" id="XBT18232.1"/>
    </source>
</evidence>
<accession>A0AAU7QRA4</accession>
<dbReference type="PANTHER" id="PTHR10509">
    <property type="entry name" value="O-METHYLTRANSFERASE-RELATED"/>
    <property type="match status" value="1"/>
</dbReference>
<organism evidence="4">
    <name type="scientific">Candidatus Shikimatogenerans sp. Tser</name>
    <dbReference type="NCBI Taxonomy" id="3158568"/>
    <lineage>
        <taxon>Bacteria</taxon>
        <taxon>Pseudomonadati</taxon>
        <taxon>Bacteroidota</taxon>
        <taxon>Flavobacteriia</taxon>
        <taxon>Flavobacteriales</taxon>
        <taxon>Candidatus Shikimatogenerans</taxon>
    </lineage>
</organism>
<dbReference type="Gene3D" id="3.40.50.150">
    <property type="entry name" value="Vaccinia Virus protein VP39"/>
    <property type="match status" value="1"/>
</dbReference>
<evidence type="ECO:0000256" key="3">
    <source>
        <dbReference type="ARBA" id="ARBA00022691"/>
    </source>
</evidence>
<name>A0AAU7QRA4_9FLAO</name>
<dbReference type="EMBL" id="CP157893">
    <property type="protein sequence ID" value="XBT18232.1"/>
    <property type="molecule type" value="Genomic_DNA"/>
</dbReference>
<dbReference type="AlphaFoldDB" id="A0AAU7QRA4"/>
<evidence type="ECO:0000256" key="2">
    <source>
        <dbReference type="ARBA" id="ARBA00022679"/>
    </source>
</evidence>
<evidence type="ECO:0000256" key="1">
    <source>
        <dbReference type="ARBA" id="ARBA00022603"/>
    </source>
</evidence>
<dbReference type="EC" id="2.1.1.-" evidence="4"/>
<proteinExistence type="predicted"/>
<dbReference type="InterPro" id="IPR002935">
    <property type="entry name" value="SAM_O-MeTrfase"/>
</dbReference>
<dbReference type="InterPro" id="IPR029063">
    <property type="entry name" value="SAM-dependent_MTases_sf"/>
</dbReference>
<sequence>MFNKKIYKYIYNNVKTNKLIKKYYFFLKKNKKKYNLNINITCKKYQGTLLHIISYIKKAKYILELGTYIGLSTICLYNKYIKNHGKIISIEKNKNVYKLCKCFLKKFKIKNVKIINNNIINIINNIKFKFDIIYIDANKKQYKKYFKHFYKYKKKNGIIITDNTL</sequence>
<keyword evidence="1 4" id="KW-0489">Methyltransferase</keyword>
<dbReference type="GO" id="GO:0008171">
    <property type="term" value="F:O-methyltransferase activity"/>
    <property type="evidence" value="ECO:0007669"/>
    <property type="project" value="InterPro"/>
</dbReference>
<dbReference type="SUPFAM" id="SSF53335">
    <property type="entry name" value="S-adenosyl-L-methionine-dependent methyltransferases"/>
    <property type="match status" value="1"/>
</dbReference>
<reference evidence="4" key="1">
    <citation type="submission" date="2024-06" db="EMBL/GenBank/DDBJ databases">
        <title>Diversity, functionality, and evolutionary history of bacterial symbionts in false click beetles (Coleoptera, Throscidae).</title>
        <authorList>
            <person name="Wierz J.C."/>
            <person name="Malm H."/>
            <person name="Kaltenpoth M."/>
            <person name="Engl T."/>
        </authorList>
    </citation>
    <scope>NUCLEOTIDE SEQUENCE</scope>
    <source>
        <strain evidence="4">Tser</strain>
    </source>
</reference>
<dbReference type="InterPro" id="IPR050362">
    <property type="entry name" value="Cation-dep_OMT"/>
</dbReference>
<dbReference type="PANTHER" id="PTHR10509:SF14">
    <property type="entry name" value="CAFFEOYL-COA O-METHYLTRANSFERASE 3-RELATED"/>
    <property type="match status" value="1"/>
</dbReference>
<dbReference type="Pfam" id="PF01596">
    <property type="entry name" value="Methyltransf_3"/>
    <property type="match status" value="1"/>
</dbReference>
<dbReference type="GO" id="GO:0008757">
    <property type="term" value="F:S-adenosylmethionine-dependent methyltransferase activity"/>
    <property type="evidence" value="ECO:0007669"/>
    <property type="project" value="TreeGrafter"/>
</dbReference>
<gene>
    <name evidence="4" type="ORF">ABNO52_00360</name>
</gene>
<keyword evidence="2 4" id="KW-0808">Transferase</keyword>
<dbReference type="GO" id="GO:0032259">
    <property type="term" value="P:methylation"/>
    <property type="evidence" value="ECO:0007669"/>
    <property type="project" value="UniProtKB-KW"/>
</dbReference>